<dbReference type="Proteomes" id="UP000660265">
    <property type="component" value="Unassembled WGS sequence"/>
</dbReference>
<comment type="caution">
    <text evidence="2">The sequence shown here is derived from an EMBL/GenBank/DDBJ whole genome shotgun (WGS) entry which is preliminary data.</text>
</comment>
<evidence type="ECO:0000313" key="2">
    <source>
        <dbReference type="EMBL" id="GGK29923.1"/>
    </source>
</evidence>
<sequence>MERWSEPDDSRQAAGARVGGPEIFDELLDSAAEEMRRHISRADGENAFPGAAGSY</sequence>
<protein>
    <submittedName>
        <fullName evidence="2">Uncharacterized protein</fullName>
    </submittedName>
</protein>
<evidence type="ECO:0000313" key="3">
    <source>
        <dbReference type="Proteomes" id="UP000660265"/>
    </source>
</evidence>
<dbReference type="RefSeq" id="WP_189111814.1">
    <property type="nucleotide sequence ID" value="NZ_BMMV01000040.1"/>
</dbReference>
<evidence type="ECO:0000256" key="1">
    <source>
        <dbReference type="SAM" id="MobiDB-lite"/>
    </source>
</evidence>
<proteinExistence type="predicted"/>
<gene>
    <name evidence="2" type="ORF">GCM10011583_72240</name>
</gene>
<feature type="region of interest" description="Disordered" evidence="1">
    <location>
        <begin position="1"/>
        <end position="22"/>
    </location>
</feature>
<name>A0ABQ2EWZ1_9ACTN</name>
<organism evidence="2 3">
    <name type="scientific">Streptomyces camponoticapitis</name>
    <dbReference type="NCBI Taxonomy" id="1616125"/>
    <lineage>
        <taxon>Bacteria</taxon>
        <taxon>Bacillati</taxon>
        <taxon>Actinomycetota</taxon>
        <taxon>Actinomycetes</taxon>
        <taxon>Kitasatosporales</taxon>
        <taxon>Streptomycetaceae</taxon>
        <taxon>Streptomyces</taxon>
    </lineage>
</organism>
<keyword evidence="3" id="KW-1185">Reference proteome</keyword>
<accession>A0ABQ2EWZ1</accession>
<reference evidence="3" key="1">
    <citation type="journal article" date="2019" name="Int. J. Syst. Evol. Microbiol.">
        <title>The Global Catalogue of Microorganisms (GCM) 10K type strain sequencing project: providing services to taxonomists for standard genome sequencing and annotation.</title>
        <authorList>
            <consortium name="The Broad Institute Genomics Platform"/>
            <consortium name="The Broad Institute Genome Sequencing Center for Infectious Disease"/>
            <person name="Wu L."/>
            <person name="Ma J."/>
        </authorList>
    </citation>
    <scope>NUCLEOTIDE SEQUENCE [LARGE SCALE GENOMIC DNA]</scope>
    <source>
        <strain evidence="3">CGMCC 4.7275</strain>
    </source>
</reference>
<feature type="compositionally biased region" description="Basic and acidic residues" evidence="1">
    <location>
        <begin position="1"/>
        <end position="11"/>
    </location>
</feature>
<dbReference type="EMBL" id="BMMV01000040">
    <property type="protein sequence ID" value="GGK29923.1"/>
    <property type="molecule type" value="Genomic_DNA"/>
</dbReference>